<keyword evidence="2" id="KW-0472">Membrane</keyword>
<name>A0ABV2YY24_9ACTN</name>
<protein>
    <submittedName>
        <fullName evidence="3">Uncharacterized protein</fullName>
    </submittedName>
</protein>
<evidence type="ECO:0000256" key="1">
    <source>
        <dbReference type="SAM" id="MobiDB-lite"/>
    </source>
</evidence>
<dbReference type="Proteomes" id="UP001550853">
    <property type="component" value="Unassembled WGS sequence"/>
</dbReference>
<proteinExistence type="predicted"/>
<organism evidence="3 4">
    <name type="scientific">Streptomyces catenulae</name>
    <dbReference type="NCBI Taxonomy" id="66875"/>
    <lineage>
        <taxon>Bacteria</taxon>
        <taxon>Bacillati</taxon>
        <taxon>Actinomycetota</taxon>
        <taxon>Actinomycetes</taxon>
        <taxon>Kitasatosporales</taxon>
        <taxon>Streptomycetaceae</taxon>
        <taxon>Streptomyces</taxon>
    </lineage>
</organism>
<feature type="transmembrane region" description="Helical" evidence="2">
    <location>
        <begin position="70"/>
        <end position="89"/>
    </location>
</feature>
<dbReference type="RefSeq" id="WP_030283854.1">
    <property type="nucleotide sequence ID" value="NZ_JBEZVI010000007.1"/>
</dbReference>
<keyword evidence="2" id="KW-1133">Transmembrane helix</keyword>
<comment type="caution">
    <text evidence="3">The sequence shown here is derived from an EMBL/GenBank/DDBJ whole genome shotgun (WGS) entry which is preliminary data.</text>
</comment>
<gene>
    <name evidence="3" type="ORF">AB0E61_11190</name>
</gene>
<dbReference type="EMBL" id="JBEZVI010000007">
    <property type="protein sequence ID" value="MEU3710646.1"/>
    <property type="molecule type" value="Genomic_DNA"/>
</dbReference>
<reference evidence="3 4" key="1">
    <citation type="submission" date="2024-06" db="EMBL/GenBank/DDBJ databases">
        <title>The Natural Products Discovery Center: Release of the First 8490 Sequenced Strains for Exploring Actinobacteria Biosynthetic Diversity.</title>
        <authorList>
            <person name="Kalkreuter E."/>
            <person name="Kautsar S.A."/>
            <person name="Yang D."/>
            <person name="Bader C.D."/>
            <person name="Teijaro C.N."/>
            <person name="Fluegel L."/>
            <person name="Davis C.M."/>
            <person name="Simpson J.R."/>
            <person name="Lauterbach L."/>
            <person name="Steele A.D."/>
            <person name="Gui C."/>
            <person name="Meng S."/>
            <person name="Li G."/>
            <person name="Viehrig K."/>
            <person name="Ye F."/>
            <person name="Su P."/>
            <person name="Kiefer A.F."/>
            <person name="Nichols A."/>
            <person name="Cepeda A.J."/>
            <person name="Yan W."/>
            <person name="Fan B."/>
            <person name="Jiang Y."/>
            <person name="Adhikari A."/>
            <person name="Zheng C.-J."/>
            <person name="Schuster L."/>
            <person name="Cowan T.M."/>
            <person name="Smanski M.J."/>
            <person name="Chevrette M.G."/>
            <person name="De Carvalho L.P.S."/>
            <person name="Shen B."/>
        </authorList>
    </citation>
    <scope>NUCLEOTIDE SEQUENCE [LARGE SCALE GENOMIC DNA]</scope>
    <source>
        <strain evidence="3 4">NPDC033039</strain>
    </source>
</reference>
<evidence type="ECO:0000313" key="4">
    <source>
        <dbReference type="Proteomes" id="UP001550853"/>
    </source>
</evidence>
<keyword evidence="4" id="KW-1185">Reference proteome</keyword>
<evidence type="ECO:0000256" key="2">
    <source>
        <dbReference type="SAM" id="Phobius"/>
    </source>
</evidence>
<accession>A0ABV2YY24</accession>
<feature type="region of interest" description="Disordered" evidence="1">
    <location>
        <begin position="1"/>
        <end position="22"/>
    </location>
</feature>
<evidence type="ECO:0000313" key="3">
    <source>
        <dbReference type="EMBL" id="MEU3710646.1"/>
    </source>
</evidence>
<sequence>MSGRGDPPEGTPDGAPGGGEDEYRSMVFDESFIRAARLQENSADERLGEHHAPAVRPRRPWVRLPGSRQALLLVLLIVIAFGTAIYMGVRHPYKAAEPGLGAQPLRSSVVPLTPPGAVPGGAPGDLYAHSPAAHFRVGAAGVTLPANTARTPHFSGGQVVEALRLAKEYLIRSSIDPATLTGGNVRSVRLLLDTGQLDQFDRSMARPVDDGRHAATGWLIRFDHGTTALADRNVRVDGTLGASESGPDSLDVTADYTFVYAVRATGGADQHAAHGTGKPVPGASSLFTVRREIHFRLDRADLADHRLEVTQSSLQAGPMACAPQADVLRPLLAGQHAGDARPAGTDPYSRQWANPSLCGRLAATSQPTPSHPIR</sequence>
<keyword evidence="2" id="KW-0812">Transmembrane</keyword>